<dbReference type="PANTHER" id="PTHR47955:SF15">
    <property type="entry name" value="CYTOCHROME P450 71A2-LIKE"/>
    <property type="match status" value="1"/>
</dbReference>
<dbReference type="PANTHER" id="PTHR47955">
    <property type="entry name" value="CYTOCHROME P450 FAMILY 71 PROTEIN"/>
    <property type="match status" value="1"/>
</dbReference>
<keyword evidence="3 7" id="KW-0479">Metal-binding</keyword>
<evidence type="ECO:0000256" key="1">
    <source>
        <dbReference type="ARBA" id="ARBA00010617"/>
    </source>
</evidence>
<keyword evidence="11" id="KW-1185">Reference proteome</keyword>
<gene>
    <name evidence="10" type="ORF">GQ55_5G535900</name>
</gene>
<dbReference type="GO" id="GO:0004497">
    <property type="term" value="F:monooxygenase activity"/>
    <property type="evidence" value="ECO:0007669"/>
    <property type="project" value="UniProtKB-KW"/>
</dbReference>
<keyword evidence="6 8" id="KW-0503">Monooxygenase</keyword>
<name>A0A2T7DT74_9POAL</name>
<dbReference type="InterPro" id="IPR001128">
    <property type="entry name" value="Cyt_P450"/>
</dbReference>
<dbReference type="GO" id="GO:0020037">
    <property type="term" value="F:heme binding"/>
    <property type="evidence" value="ECO:0007669"/>
    <property type="project" value="InterPro"/>
</dbReference>
<dbReference type="PROSITE" id="PS00086">
    <property type="entry name" value="CYTOCHROME_P450"/>
    <property type="match status" value="1"/>
</dbReference>
<feature type="binding site" description="axial binding residue" evidence="7">
    <location>
        <position position="536"/>
    </location>
    <ligand>
        <name>heme</name>
        <dbReference type="ChEBI" id="CHEBI:30413"/>
    </ligand>
    <ligandPart>
        <name>Fe</name>
        <dbReference type="ChEBI" id="CHEBI:18248"/>
    </ligandPart>
</feature>
<accession>A0A2T7DT74</accession>
<keyword evidence="5 7" id="KW-0408">Iron</keyword>
<evidence type="ECO:0000313" key="11">
    <source>
        <dbReference type="Proteomes" id="UP000244336"/>
    </source>
</evidence>
<dbReference type="PRINTS" id="PR00463">
    <property type="entry name" value="EP450I"/>
</dbReference>
<organism evidence="10 11">
    <name type="scientific">Panicum hallii var. hallii</name>
    <dbReference type="NCBI Taxonomy" id="1504633"/>
    <lineage>
        <taxon>Eukaryota</taxon>
        <taxon>Viridiplantae</taxon>
        <taxon>Streptophyta</taxon>
        <taxon>Embryophyta</taxon>
        <taxon>Tracheophyta</taxon>
        <taxon>Spermatophyta</taxon>
        <taxon>Magnoliopsida</taxon>
        <taxon>Liliopsida</taxon>
        <taxon>Poales</taxon>
        <taxon>Poaceae</taxon>
        <taxon>PACMAD clade</taxon>
        <taxon>Panicoideae</taxon>
        <taxon>Panicodae</taxon>
        <taxon>Paniceae</taxon>
        <taxon>Panicinae</taxon>
        <taxon>Panicum</taxon>
        <taxon>Panicum sect. Panicum</taxon>
    </lineage>
</organism>
<dbReference type="PROSITE" id="PS51257">
    <property type="entry name" value="PROKAR_LIPOPROTEIN"/>
    <property type="match status" value="1"/>
</dbReference>
<dbReference type="Pfam" id="PF00067">
    <property type="entry name" value="p450"/>
    <property type="match status" value="1"/>
</dbReference>
<dbReference type="SUPFAM" id="SSF48264">
    <property type="entry name" value="Cytochrome P450"/>
    <property type="match status" value="1"/>
</dbReference>
<dbReference type="InterPro" id="IPR017972">
    <property type="entry name" value="Cyt_P450_CS"/>
</dbReference>
<keyword evidence="2 7" id="KW-0349">Heme</keyword>
<dbReference type="InterPro" id="IPR002401">
    <property type="entry name" value="Cyt_P450_E_grp-I"/>
</dbReference>
<proteinExistence type="inferred from homology"/>
<dbReference type="PRINTS" id="PR00385">
    <property type="entry name" value="P450"/>
</dbReference>
<evidence type="ECO:0000313" key="10">
    <source>
        <dbReference type="EMBL" id="PUZ58786.1"/>
    </source>
</evidence>
<evidence type="ECO:0008006" key="12">
    <source>
        <dbReference type="Google" id="ProtNLM"/>
    </source>
</evidence>
<dbReference type="GO" id="GO:0005506">
    <property type="term" value="F:iron ion binding"/>
    <property type="evidence" value="ECO:0007669"/>
    <property type="project" value="InterPro"/>
</dbReference>
<dbReference type="GO" id="GO:0016705">
    <property type="term" value="F:oxidoreductase activity, acting on paired donors, with incorporation or reduction of molecular oxygen"/>
    <property type="evidence" value="ECO:0007669"/>
    <property type="project" value="InterPro"/>
</dbReference>
<evidence type="ECO:0000256" key="8">
    <source>
        <dbReference type="RuleBase" id="RU000461"/>
    </source>
</evidence>
<dbReference type="Proteomes" id="UP000244336">
    <property type="component" value="Chromosome 5"/>
</dbReference>
<dbReference type="CDD" id="cd11072">
    <property type="entry name" value="CYP71-like"/>
    <property type="match status" value="1"/>
</dbReference>
<dbReference type="Gene3D" id="1.10.630.10">
    <property type="entry name" value="Cytochrome P450"/>
    <property type="match status" value="1"/>
</dbReference>
<reference evidence="10 11" key="1">
    <citation type="submission" date="2018-04" db="EMBL/GenBank/DDBJ databases">
        <title>WGS assembly of Panicum hallii var. hallii HAL2.</title>
        <authorList>
            <person name="Lovell J."/>
            <person name="Jenkins J."/>
            <person name="Lowry D."/>
            <person name="Mamidi S."/>
            <person name="Sreedasyam A."/>
            <person name="Weng X."/>
            <person name="Barry K."/>
            <person name="Bonette J."/>
            <person name="Campitelli B."/>
            <person name="Daum C."/>
            <person name="Gordon S."/>
            <person name="Gould B."/>
            <person name="Lipzen A."/>
            <person name="MacQueen A."/>
            <person name="Palacio-Mejia J."/>
            <person name="Plott C."/>
            <person name="Shakirov E."/>
            <person name="Shu S."/>
            <person name="Yoshinaga Y."/>
            <person name="Zane M."/>
            <person name="Rokhsar D."/>
            <person name="Grimwood J."/>
            <person name="Schmutz J."/>
            <person name="Juenger T."/>
        </authorList>
    </citation>
    <scope>NUCLEOTIDE SEQUENCE [LARGE SCALE GENOMIC DNA]</scope>
    <source>
        <strain evidence="11">cv. HAL2</strain>
    </source>
</reference>
<keyword evidence="4 8" id="KW-0560">Oxidoreductase</keyword>
<evidence type="ECO:0000256" key="5">
    <source>
        <dbReference type="ARBA" id="ARBA00023004"/>
    </source>
</evidence>
<dbReference type="AlphaFoldDB" id="A0A2T7DT74"/>
<comment type="cofactor">
    <cofactor evidence="7">
        <name>heme</name>
        <dbReference type="ChEBI" id="CHEBI:30413"/>
    </cofactor>
</comment>
<dbReference type="InterPro" id="IPR036396">
    <property type="entry name" value="Cyt_P450_sf"/>
</dbReference>
<dbReference type="STRING" id="1504633.A0A2T7DT74"/>
<evidence type="ECO:0000256" key="6">
    <source>
        <dbReference type="ARBA" id="ARBA00023033"/>
    </source>
</evidence>
<keyword evidence="9" id="KW-0472">Membrane</keyword>
<feature type="transmembrane region" description="Helical" evidence="9">
    <location>
        <begin position="73"/>
        <end position="97"/>
    </location>
</feature>
<evidence type="ECO:0000256" key="2">
    <source>
        <dbReference type="ARBA" id="ARBA00022617"/>
    </source>
</evidence>
<keyword evidence="9" id="KW-0812">Transmembrane</keyword>
<dbReference type="FunFam" id="1.10.630.10:FF:000043">
    <property type="entry name" value="Cytochrome P450 99A2"/>
    <property type="match status" value="1"/>
</dbReference>
<comment type="similarity">
    <text evidence="1 8">Belongs to the cytochrome P450 family.</text>
</comment>
<dbReference type="Gramene" id="PUZ58786">
    <property type="protein sequence ID" value="PUZ58786"/>
    <property type="gene ID" value="GQ55_5G535900"/>
</dbReference>
<evidence type="ECO:0000256" key="3">
    <source>
        <dbReference type="ARBA" id="ARBA00022723"/>
    </source>
</evidence>
<dbReference type="EMBL" id="CM009753">
    <property type="protein sequence ID" value="PUZ58786.1"/>
    <property type="molecule type" value="Genomic_DNA"/>
</dbReference>
<dbReference type="OrthoDB" id="1470350at2759"/>
<protein>
    <recommendedName>
        <fullName evidence="12">Cytochrome P450 71A1</fullName>
    </recommendedName>
</protein>
<evidence type="ECO:0000256" key="9">
    <source>
        <dbReference type="SAM" id="Phobius"/>
    </source>
</evidence>
<evidence type="ECO:0000256" key="4">
    <source>
        <dbReference type="ARBA" id="ARBA00023002"/>
    </source>
</evidence>
<keyword evidence="9" id="KW-1133">Transmembrane helix</keyword>
<sequence length="601" mass="65987">MWKYKDRFDLNHAAVGGGGCLTSTHLFPCSSCHLLILSISLRFAPQNGRQFHSVSLNSTSSLLGATSINSASLMAALLVALLAVLIIPLLTFLLFAAKRPYSHLQRSHGRRLPPSPPGGLPLLGHLHLLGSLPHRGLRSMAASCGPVMLLRLGQVPTVVASSAAASEEAMKTRDLAFASRPSLRMADRLYYGTRDMVFAPYGERWRQLRRVCVSHLLTQRRVLCFRAVREQEVAALLDRVRGAGGAVVNLSHLLITFANAVVSRATFGDAGYGLGGGDGVGGAKLRKVFAEFEELLGTVPMAEMVPWLWLVDVVTGLERKARRTSEEIDRLLERVITDHRRRRRGARRVGDGEDDGRDFVDVLLDLSETEDEVVGEVQLDTVTIKATILDMLAAGTDTSYTLLEWAMAELINHPTQMRKLQDEIRTAIGVADRITEDDLPKLPYLKAVIKETLRLHPPVPLLLPRETLEDTELQGYHVPARTRVVINVWAIGRDAAIWEHAEEFMPERFAADGEAEYHKMGVDFRFLPFGAGRRGCPGVGFAVPANELALASLLYHLDWEVPVPGGGRPGTTASLVDMSEVNGLSVRLKRALLLVAKPWSG</sequence>
<evidence type="ECO:0000256" key="7">
    <source>
        <dbReference type="PIRSR" id="PIRSR602401-1"/>
    </source>
</evidence>